<dbReference type="PANTHER" id="PTHR38588">
    <property type="entry name" value="BLL0334 PROTEIN"/>
    <property type="match status" value="1"/>
</dbReference>
<dbReference type="EMBL" id="CP077062">
    <property type="protein sequence ID" value="QWZ10231.1"/>
    <property type="molecule type" value="Genomic_DNA"/>
</dbReference>
<dbReference type="KEGG" id="nps:KRR39_11180"/>
<accession>A0A975T2C8</accession>
<keyword evidence="2" id="KW-1133">Transmembrane helix</keyword>
<dbReference type="CDD" id="cd05018">
    <property type="entry name" value="CoxG"/>
    <property type="match status" value="1"/>
</dbReference>
<dbReference type="RefSeq" id="WP_216942077.1">
    <property type="nucleotide sequence ID" value="NZ_CP077062.1"/>
</dbReference>
<feature type="compositionally biased region" description="Low complexity" evidence="1">
    <location>
        <begin position="173"/>
        <end position="192"/>
    </location>
</feature>
<dbReference type="Pfam" id="PF06240">
    <property type="entry name" value="COXG"/>
    <property type="match status" value="1"/>
</dbReference>
<proteinExistence type="predicted"/>
<keyword evidence="2" id="KW-0472">Membrane</keyword>
<dbReference type="AlphaFoldDB" id="A0A975T2C8"/>
<evidence type="ECO:0000313" key="4">
    <source>
        <dbReference type="Proteomes" id="UP000683575"/>
    </source>
</evidence>
<dbReference type="PANTHER" id="PTHR38588:SF1">
    <property type="entry name" value="BLL0334 PROTEIN"/>
    <property type="match status" value="1"/>
</dbReference>
<dbReference type="InterPro" id="IPR010419">
    <property type="entry name" value="CO_DH_gsu"/>
</dbReference>
<evidence type="ECO:0000256" key="1">
    <source>
        <dbReference type="SAM" id="MobiDB-lite"/>
    </source>
</evidence>
<name>A0A975T2C8_9ACTN</name>
<feature type="transmembrane region" description="Helical" evidence="2">
    <location>
        <begin position="209"/>
        <end position="231"/>
    </location>
</feature>
<dbReference type="Proteomes" id="UP000683575">
    <property type="component" value="Chromosome"/>
</dbReference>
<evidence type="ECO:0000256" key="2">
    <source>
        <dbReference type="SAM" id="Phobius"/>
    </source>
</evidence>
<organism evidence="3 4">
    <name type="scientific">Nocardioides panacis</name>
    <dbReference type="NCBI Taxonomy" id="2849501"/>
    <lineage>
        <taxon>Bacteria</taxon>
        <taxon>Bacillati</taxon>
        <taxon>Actinomycetota</taxon>
        <taxon>Actinomycetes</taxon>
        <taxon>Propionibacteriales</taxon>
        <taxon>Nocardioidaceae</taxon>
        <taxon>Nocardioides</taxon>
    </lineage>
</organism>
<gene>
    <name evidence="3" type="ORF">KRR39_11180</name>
</gene>
<feature type="region of interest" description="Disordered" evidence="1">
    <location>
        <begin position="162"/>
        <end position="192"/>
    </location>
</feature>
<sequence>MKIIGNAQFAADPEVVWQALNDPAVLVRCIPGCQRLEALGDDAYTLTVAAGVGSIKGVYDGQVRLTDQQQPGSFRMHAQGAGAAGTIGADVLVTLEESAAGGASVTYDADAVVGGMIGGVGQRMLVGVSKRMAEEFFRNVENVMTGAGAAAADSAGVAAADEAARPSGASRLPPDASTAAPPSTRPSPAAGTVYTAPKGNVVTAQPGGAFAQGVLVGAAAALAGAVVGAWISRRRHG</sequence>
<keyword evidence="4" id="KW-1185">Reference proteome</keyword>
<evidence type="ECO:0000313" key="3">
    <source>
        <dbReference type="EMBL" id="QWZ10231.1"/>
    </source>
</evidence>
<reference evidence="3" key="1">
    <citation type="submission" date="2021-06" db="EMBL/GenBank/DDBJ databases">
        <title>Complete genome sequence of Nocardioides sp. G188.</title>
        <authorList>
            <person name="Im W.-T."/>
        </authorList>
    </citation>
    <scope>NUCLEOTIDE SEQUENCE</scope>
    <source>
        <strain evidence="3">G188</strain>
    </source>
</reference>
<protein>
    <submittedName>
        <fullName evidence="3">Carbon monoxide dehydrogenase subunit G</fullName>
    </submittedName>
</protein>
<keyword evidence="2" id="KW-0812">Transmembrane</keyword>